<name>A0A5C6VXZ6_9BACI</name>
<evidence type="ECO:0000259" key="1">
    <source>
        <dbReference type="PROSITE" id="PS50965"/>
    </source>
</evidence>
<feature type="domain" description="NERD" evidence="1">
    <location>
        <begin position="47"/>
        <end position="163"/>
    </location>
</feature>
<dbReference type="InterPro" id="IPR011528">
    <property type="entry name" value="NERD"/>
</dbReference>
<evidence type="ECO:0000313" key="3">
    <source>
        <dbReference type="Proteomes" id="UP000321363"/>
    </source>
</evidence>
<sequence length="330" mass="38153">MNGVDEMIIKTREKPLIILQLEALVRRLPPEHVKLPRIKESLSKRNAGYKGEKAVDYHLEQQPEKDFAILNDLRLQNDDYYYQLDSILINSSFIITLEIKNIAGTLFFDQNFHQLIRTIDGKETAFPDPIVQSQQHVTKLKNWLIKKQFPDIPIIPLVVISNTNTLIRTSPENQRLSDIVININYLPFKILQIQKLYSKQIFNDKDLKKLARQLKKNHTEQFQPVLPRFEINEKEVLKGVICPACKTLGMERIFGSWCCPRCQTKDKDAHILALNDYYLLFGQDITNKQLREHICISSPTLAVRILNSVTHSSSGSTKSKVHKLSLIVKE</sequence>
<reference evidence="2 3" key="1">
    <citation type="journal article" date="2005" name="Int. J. Syst. Evol. Microbiol.">
        <title>Bacillus litoralis sp. nov., isolated from a tidal flat of the Yellow Sea in Korea.</title>
        <authorList>
            <person name="Yoon J.H."/>
            <person name="Oh T.K."/>
        </authorList>
    </citation>
    <scope>NUCLEOTIDE SEQUENCE [LARGE SCALE GENOMIC DNA]</scope>
    <source>
        <strain evidence="2 3">SW-211</strain>
    </source>
</reference>
<dbReference type="EMBL" id="VOQF01000009">
    <property type="protein sequence ID" value="TXC89471.1"/>
    <property type="molecule type" value="Genomic_DNA"/>
</dbReference>
<dbReference type="Pfam" id="PF08378">
    <property type="entry name" value="NERD"/>
    <property type="match status" value="1"/>
</dbReference>
<evidence type="ECO:0000313" key="2">
    <source>
        <dbReference type="EMBL" id="TXC89471.1"/>
    </source>
</evidence>
<accession>A0A5C6VXZ6</accession>
<proteinExistence type="predicted"/>
<organism evidence="2 3">
    <name type="scientific">Metabacillus litoralis</name>
    <dbReference type="NCBI Taxonomy" id="152268"/>
    <lineage>
        <taxon>Bacteria</taxon>
        <taxon>Bacillati</taxon>
        <taxon>Bacillota</taxon>
        <taxon>Bacilli</taxon>
        <taxon>Bacillales</taxon>
        <taxon>Bacillaceae</taxon>
        <taxon>Metabacillus</taxon>
    </lineage>
</organism>
<protein>
    <submittedName>
        <fullName evidence="2">NERD domain-containing protein</fullName>
    </submittedName>
</protein>
<comment type="caution">
    <text evidence="2">The sequence shown here is derived from an EMBL/GenBank/DDBJ whole genome shotgun (WGS) entry which is preliminary data.</text>
</comment>
<dbReference type="Proteomes" id="UP000321363">
    <property type="component" value="Unassembled WGS sequence"/>
</dbReference>
<dbReference type="AlphaFoldDB" id="A0A5C6VXZ6"/>
<gene>
    <name evidence="2" type="ORF">FS935_16445</name>
</gene>
<keyword evidence="3" id="KW-1185">Reference proteome</keyword>
<dbReference type="PROSITE" id="PS50965">
    <property type="entry name" value="NERD"/>
    <property type="match status" value="1"/>
</dbReference>